<evidence type="ECO:0000256" key="13">
    <source>
        <dbReference type="ARBA" id="ARBA00023136"/>
    </source>
</evidence>
<dbReference type="InterPro" id="IPR003594">
    <property type="entry name" value="HATPase_dom"/>
</dbReference>
<comment type="subcellular location">
    <subcellularLocation>
        <location evidence="2">Cell membrane</location>
        <topology evidence="2">Multi-pass membrane protein</topology>
    </subcellularLocation>
</comment>
<feature type="transmembrane region" description="Helical" evidence="14">
    <location>
        <begin position="257"/>
        <end position="278"/>
    </location>
</feature>
<evidence type="ECO:0000256" key="4">
    <source>
        <dbReference type="ARBA" id="ARBA00022475"/>
    </source>
</evidence>
<keyword evidence="4" id="KW-1003">Cell membrane</keyword>
<keyword evidence="11 14" id="KW-1133">Transmembrane helix</keyword>
<evidence type="ECO:0000313" key="17">
    <source>
        <dbReference type="EMBL" id="BAM46649.1"/>
    </source>
</evidence>
<dbReference type="InterPro" id="IPR005467">
    <property type="entry name" value="His_kinase_dom"/>
</dbReference>
<dbReference type="InterPro" id="IPR003661">
    <property type="entry name" value="HisK_dim/P_dom"/>
</dbReference>
<evidence type="ECO:0000256" key="7">
    <source>
        <dbReference type="ARBA" id="ARBA00022692"/>
    </source>
</evidence>
<dbReference type="PANTHER" id="PTHR45528">
    <property type="entry name" value="SENSOR HISTIDINE KINASE CPXA"/>
    <property type="match status" value="1"/>
</dbReference>
<feature type="domain" description="Histidine kinase" evidence="15">
    <location>
        <begin position="446"/>
        <end position="659"/>
    </location>
</feature>
<keyword evidence="5" id="KW-0597">Phosphoprotein</keyword>
<dbReference type="HOGENOM" id="CLU_000445_73_0_9"/>
<evidence type="ECO:0000256" key="12">
    <source>
        <dbReference type="ARBA" id="ARBA00023012"/>
    </source>
</evidence>
<organism evidence="17 18">
    <name type="scientific">Amphibacillus xylanus (strain ATCC 51415 / DSM 6626 / JCM 7361 / LMG 17667 / NBRC 15112 / Ep01)</name>
    <dbReference type="NCBI Taxonomy" id="698758"/>
    <lineage>
        <taxon>Bacteria</taxon>
        <taxon>Bacillati</taxon>
        <taxon>Bacillota</taxon>
        <taxon>Bacilli</taxon>
        <taxon>Bacillales</taxon>
        <taxon>Bacillaceae</taxon>
        <taxon>Amphibacillus</taxon>
    </lineage>
</organism>
<evidence type="ECO:0000256" key="9">
    <source>
        <dbReference type="ARBA" id="ARBA00022777"/>
    </source>
</evidence>
<dbReference type="PROSITE" id="PS50885">
    <property type="entry name" value="HAMP"/>
    <property type="match status" value="1"/>
</dbReference>
<evidence type="ECO:0000256" key="14">
    <source>
        <dbReference type="SAM" id="Phobius"/>
    </source>
</evidence>
<dbReference type="SUPFAM" id="SSF47384">
    <property type="entry name" value="Homodimeric domain of signal transducing histidine kinase"/>
    <property type="match status" value="1"/>
</dbReference>
<dbReference type="InterPro" id="IPR003660">
    <property type="entry name" value="HAMP_dom"/>
</dbReference>
<gene>
    <name evidence="17" type="ordered locus">AXY_05170</name>
</gene>
<keyword evidence="9 17" id="KW-0418">Kinase</keyword>
<evidence type="ECO:0000256" key="10">
    <source>
        <dbReference type="ARBA" id="ARBA00022840"/>
    </source>
</evidence>
<dbReference type="InterPro" id="IPR036890">
    <property type="entry name" value="HATPase_C_sf"/>
</dbReference>
<keyword evidence="7 14" id="KW-0812">Transmembrane</keyword>
<feature type="transmembrane region" description="Helical" evidence="14">
    <location>
        <begin position="352"/>
        <end position="379"/>
    </location>
</feature>
<comment type="catalytic activity">
    <reaction evidence="1">
        <text>ATP + protein L-histidine = ADP + protein N-phospho-L-histidine.</text>
        <dbReference type="EC" id="2.7.13.3"/>
    </reaction>
</comment>
<evidence type="ECO:0000259" key="15">
    <source>
        <dbReference type="PROSITE" id="PS50109"/>
    </source>
</evidence>
<dbReference type="Pfam" id="PF02518">
    <property type="entry name" value="HATPase_c"/>
    <property type="match status" value="1"/>
</dbReference>
<evidence type="ECO:0000313" key="18">
    <source>
        <dbReference type="Proteomes" id="UP000006294"/>
    </source>
</evidence>
<dbReference type="STRING" id="698758.AXY_05170"/>
<dbReference type="FunFam" id="1.10.287.130:FF:000001">
    <property type="entry name" value="Two-component sensor histidine kinase"/>
    <property type="match status" value="1"/>
</dbReference>
<evidence type="ECO:0000256" key="6">
    <source>
        <dbReference type="ARBA" id="ARBA00022679"/>
    </source>
</evidence>
<dbReference type="CDD" id="cd06225">
    <property type="entry name" value="HAMP"/>
    <property type="match status" value="1"/>
</dbReference>
<evidence type="ECO:0000256" key="11">
    <source>
        <dbReference type="ARBA" id="ARBA00022989"/>
    </source>
</evidence>
<dbReference type="EMBL" id="AP012050">
    <property type="protein sequence ID" value="BAM46649.1"/>
    <property type="molecule type" value="Genomic_DNA"/>
</dbReference>
<keyword evidence="13 14" id="KW-0472">Membrane</keyword>
<dbReference type="PANTHER" id="PTHR45528:SF1">
    <property type="entry name" value="SENSOR HISTIDINE KINASE CPXA"/>
    <property type="match status" value="1"/>
</dbReference>
<dbReference type="Pfam" id="PF00512">
    <property type="entry name" value="HisKA"/>
    <property type="match status" value="1"/>
</dbReference>
<evidence type="ECO:0000259" key="16">
    <source>
        <dbReference type="PROSITE" id="PS50885"/>
    </source>
</evidence>
<dbReference type="CDD" id="cd00082">
    <property type="entry name" value="HisKA"/>
    <property type="match status" value="1"/>
</dbReference>
<dbReference type="PATRIC" id="fig|698758.3.peg.515"/>
<feature type="transmembrane region" description="Helical" evidence="14">
    <location>
        <begin position="218"/>
        <end position="237"/>
    </location>
</feature>
<dbReference type="GO" id="GO:0005524">
    <property type="term" value="F:ATP binding"/>
    <property type="evidence" value="ECO:0007669"/>
    <property type="project" value="UniProtKB-KW"/>
</dbReference>
<feature type="transmembrane region" description="Helical" evidence="14">
    <location>
        <begin position="12"/>
        <end position="33"/>
    </location>
</feature>
<dbReference type="SMART" id="SM00388">
    <property type="entry name" value="HisKA"/>
    <property type="match status" value="1"/>
</dbReference>
<keyword evidence="8" id="KW-0547">Nucleotide-binding</keyword>
<name>K0IWE9_AMPXN</name>
<dbReference type="KEGG" id="axl:AXY_05170"/>
<evidence type="ECO:0000256" key="5">
    <source>
        <dbReference type="ARBA" id="ARBA00022553"/>
    </source>
</evidence>
<feature type="domain" description="HAMP" evidence="16">
    <location>
        <begin position="379"/>
        <end position="431"/>
    </location>
</feature>
<evidence type="ECO:0000256" key="3">
    <source>
        <dbReference type="ARBA" id="ARBA00012438"/>
    </source>
</evidence>
<dbReference type="Gene3D" id="1.10.287.130">
    <property type="match status" value="1"/>
</dbReference>
<dbReference type="SUPFAM" id="SSF55874">
    <property type="entry name" value="ATPase domain of HSP90 chaperone/DNA topoisomerase II/histidine kinase"/>
    <property type="match status" value="1"/>
</dbReference>
<dbReference type="Gene3D" id="3.30.565.10">
    <property type="entry name" value="Histidine kinase-like ATPase, C-terminal domain"/>
    <property type="match status" value="1"/>
</dbReference>
<accession>K0IWE9</accession>
<dbReference type="Proteomes" id="UP000006294">
    <property type="component" value="Chromosome"/>
</dbReference>
<evidence type="ECO:0000256" key="8">
    <source>
        <dbReference type="ARBA" id="ARBA00022741"/>
    </source>
</evidence>
<reference evidence="17 18" key="1">
    <citation type="submission" date="2011-01" db="EMBL/GenBank/DDBJ databases">
        <title>Whole genome sequence of Amphibacillus xylinus NBRC 15112.</title>
        <authorList>
            <person name="Nakazawa H."/>
            <person name="Katano Y."/>
            <person name="Nakamura S."/>
            <person name="Sasagawa M."/>
            <person name="Fukada J."/>
            <person name="Arai T."/>
            <person name="Sasakura N."/>
            <person name="Mochizuki D."/>
            <person name="Hosoyama A."/>
            <person name="Harada K."/>
            <person name="Horikawa H."/>
            <person name="Kato Y."/>
            <person name="Harada T."/>
            <person name="Sasaki K."/>
            <person name="Sekiguchi M."/>
            <person name="Hodoyama M."/>
            <person name="Nishiko R."/>
            <person name="Narita H."/>
            <person name="Hanamaki A."/>
            <person name="Hata C."/>
            <person name="Konno Y."/>
            <person name="Niimura Y."/>
            <person name="Yamazaki S."/>
            <person name="Fujita N."/>
        </authorList>
    </citation>
    <scope>NUCLEOTIDE SEQUENCE [LARGE SCALE GENOMIC DNA]</scope>
    <source>
        <strain evidence="18">ATCC 51415 / DSM 6626 / JCM 7361 / LMG 17667 / NBRC 15112 / Ep01</strain>
    </source>
</reference>
<dbReference type="EC" id="2.7.13.3" evidence="3"/>
<keyword evidence="6" id="KW-0808">Transferase</keyword>
<sequence length="669" mass="76869">MKKFSHSIFVRTVVFILMLVGVAGSIISALNIYDITDGNLEVIVEDSYLESHSFKLDYNTTIYQLADLIDVYKSKDHILAGNTLKHRGSDYESDEYTEEFKQELINYDLEDYNRILNKLNKHDGIIYYATDGKHTFTNTKQTEKSQFKQYPAYYISEDYDWEMYPQKLEHDFYSFGFPSIYRSSVPLDTKIFLGYTKDYLDTISSDWVEKKTETTDQIYYFFGYVITFFISLIYLTVTAGRTSFKDKEVEMNVIDKLYVDLNLISIFTILTFWVLGVNEILSYYLSTAEWALPAITIPTVSILTVLFLSVVKHLKNRTFIKHTLLYTVCHSIYRFVKAIFDNGSLGMKVTIIVILYPLVTVASLVFLPITIGIAVWLALKQVNAFNKIQEGAKLMRDGNLHHQINIDGIGELATLATNINGINDNFKQAVHNEIKNERMKTELITNVSHDIRTPLTSLITYTDLLKTETDPEKMKEYIDILDQKSKRLKVLTDDLFAAAKASSGDIPVELQTIDVVALVNQGIGEVSEQISEKNFVFKLNYQEESMYVRADGKLLWRSVENILSNIFNYGLERSRVYIDITYEVDQVLISFKNISKYELNISEDELMERFKRGDESRSSQGSGLGLSITKSLIENQNGEFKVSIDGDLFKSMIYLPRSEKSYSTNSSQE</sequence>
<proteinExistence type="predicted"/>
<keyword evidence="18" id="KW-1185">Reference proteome</keyword>
<dbReference type="eggNOG" id="COG2205">
    <property type="taxonomic scope" value="Bacteria"/>
</dbReference>
<dbReference type="InterPro" id="IPR050398">
    <property type="entry name" value="HssS/ArlS-like"/>
</dbReference>
<dbReference type="InterPro" id="IPR036097">
    <property type="entry name" value="HisK_dim/P_sf"/>
</dbReference>
<keyword evidence="10" id="KW-0067">ATP-binding</keyword>
<dbReference type="AlphaFoldDB" id="K0IWE9"/>
<protein>
    <recommendedName>
        <fullName evidence="3">histidine kinase</fullName>
        <ecNumber evidence="3">2.7.13.3</ecNumber>
    </recommendedName>
</protein>
<dbReference type="GO" id="GO:0005886">
    <property type="term" value="C:plasma membrane"/>
    <property type="evidence" value="ECO:0007669"/>
    <property type="project" value="UniProtKB-SubCell"/>
</dbReference>
<dbReference type="GO" id="GO:0000155">
    <property type="term" value="F:phosphorelay sensor kinase activity"/>
    <property type="evidence" value="ECO:0007669"/>
    <property type="project" value="InterPro"/>
</dbReference>
<dbReference type="Gene3D" id="6.10.340.10">
    <property type="match status" value="1"/>
</dbReference>
<feature type="transmembrane region" description="Helical" evidence="14">
    <location>
        <begin position="290"/>
        <end position="311"/>
    </location>
</feature>
<keyword evidence="12" id="KW-0902">Two-component regulatory system</keyword>
<dbReference type="SMART" id="SM00387">
    <property type="entry name" value="HATPase_c"/>
    <property type="match status" value="1"/>
</dbReference>
<dbReference type="PROSITE" id="PS50109">
    <property type="entry name" value="HIS_KIN"/>
    <property type="match status" value="1"/>
</dbReference>
<evidence type="ECO:0000256" key="1">
    <source>
        <dbReference type="ARBA" id="ARBA00000085"/>
    </source>
</evidence>
<evidence type="ECO:0000256" key="2">
    <source>
        <dbReference type="ARBA" id="ARBA00004651"/>
    </source>
</evidence>